<protein>
    <submittedName>
        <fullName evidence="1">Uncharacterized protein</fullName>
    </submittedName>
</protein>
<name>A0A974DQD5_XENLA</name>
<sequence>MWTGSLQEALFGGTHSYYEAKVCLVVTYNPHLESLRKTIMELQPILLNDKRLHNIFPEPPLLAYRHAPNLKGMIVLSSIQGPAENGTACKKETGQTLRQWMNSHRFNIKHGNTDVPVAAHFCSNTHTASKIFGSQF</sequence>
<proteinExistence type="predicted"/>
<dbReference type="AlphaFoldDB" id="A0A974DQD5"/>
<dbReference type="Proteomes" id="UP000694892">
    <property type="component" value="Chromosome 2L"/>
</dbReference>
<accession>A0A974DQD5</accession>
<organism evidence="1 2">
    <name type="scientific">Xenopus laevis</name>
    <name type="common">African clawed frog</name>
    <dbReference type="NCBI Taxonomy" id="8355"/>
    <lineage>
        <taxon>Eukaryota</taxon>
        <taxon>Metazoa</taxon>
        <taxon>Chordata</taxon>
        <taxon>Craniata</taxon>
        <taxon>Vertebrata</taxon>
        <taxon>Euteleostomi</taxon>
        <taxon>Amphibia</taxon>
        <taxon>Batrachia</taxon>
        <taxon>Anura</taxon>
        <taxon>Pipoidea</taxon>
        <taxon>Pipidae</taxon>
        <taxon>Xenopodinae</taxon>
        <taxon>Xenopus</taxon>
        <taxon>Xenopus</taxon>
    </lineage>
</organism>
<dbReference type="EMBL" id="CM004468">
    <property type="protein sequence ID" value="OCT96204.1"/>
    <property type="molecule type" value="Genomic_DNA"/>
</dbReference>
<evidence type="ECO:0000313" key="1">
    <source>
        <dbReference type="EMBL" id="OCT96204.1"/>
    </source>
</evidence>
<reference evidence="2" key="1">
    <citation type="journal article" date="2016" name="Nature">
        <title>Genome evolution in the allotetraploid frog Xenopus laevis.</title>
        <authorList>
            <person name="Session A.M."/>
            <person name="Uno Y."/>
            <person name="Kwon T."/>
            <person name="Chapman J.A."/>
            <person name="Toyoda A."/>
            <person name="Takahashi S."/>
            <person name="Fukui A."/>
            <person name="Hikosaka A."/>
            <person name="Suzuki A."/>
            <person name="Kondo M."/>
            <person name="van Heeringen S.J."/>
            <person name="Quigley I."/>
            <person name="Heinz S."/>
            <person name="Ogino H."/>
            <person name="Ochi H."/>
            <person name="Hellsten U."/>
            <person name="Lyons J.B."/>
            <person name="Simakov O."/>
            <person name="Putnam N."/>
            <person name="Stites J."/>
            <person name="Kuroki Y."/>
            <person name="Tanaka T."/>
            <person name="Michiue T."/>
            <person name="Watanabe M."/>
            <person name="Bogdanovic O."/>
            <person name="Lister R."/>
            <person name="Georgiou G."/>
            <person name="Paranjpe S.S."/>
            <person name="van Kruijsbergen I."/>
            <person name="Shu S."/>
            <person name="Carlson J."/>
            <person name="Kinoshita T."/>
            <person name="Ohta Y."/>
            <person name="Mawaribuchi S."/>
            <person name="Jenkins J."/>
            <person name="Grimwood J."/>
            <person name="Schmutz J."/>
            <person name="Mitros T."/>
            <person name="Mozaffari S.V."/>
            <person name="Suzuki Y."/>
            <person name="Haramoto Y."/>
            <person name="Yamamoto T.S."/>
            <person name="Takagi C."/>
            <person name="Heald R."/>
            <person name="Miller K."/>
            <person name="Haudenschild C."/>
            <person name="Kitzman J."/>
            <person name="Nakayama T."/>
            <person name="Izutsu Y."/>
            <person name="Robert J."/>
            <person name="Fortriede J."/>
            <person name="Burns K."/>
            <person name="Lotay V."/>
            <person name="Karimi K."/>
            <person name="Yasuoka Y."/>
            <person name="Dichmann D.S."/>
            <person name="Flajnik M.F."/>
            <person name="Houston D.W."/>
            <person name="Shendure J."/>
            <person name="DuPasquier L."/>
            <person name="Vize P.D."/>
            <person name="Zorn A.M."/>
            <person name="Ito M."/>
            <person name="Marcotte E.M."/>
            <person name="Wallingford J.B."/>
            <person name="Ito Y."/>
            <person name="Asashima M."/>
            <person name="Ueno N."/>
            <person name="Matsuda Y."/>
            <person name="Veenstra G.J."/>
            <person name="Fujiyama A."/>
            <person name="Harland R.M."/>
            <person name="Taira M."/>
            <person name="Rokhsar D.S."/>
        </authorList>
    </citation>
    <scope>NUCLEOTIDE SEQUENCE [LARGE SCALE GENOMIC DNA]</scope>
    <source>
        <strain evidence="2">J</strain>
    </source>
</reference>
<gene>
    <name evidence="1" type="ORF">XELAEV_18013879mg</name>
</gene>
<evidence type="ECO:0000313" key="2">
    <source>
        <dbReference type="Proteomes" id="UP000694892"/>
    </source>
</evidence>